<evidence type="ECO:0000256" key="6">
    <source>
        <dbReference type="ARBA" id="ARBA00023002"/>
    </source>
</evidence>
<dbReference type="GO" id="GO:0006572">
    <property type="term" value="P:L-tyrosine catabolic process"/>
    <property type="evidence" value="ECO:0007669"/>
    <property type="project" value="UniProtKB-UniRule"/>
</dbReference>
<keyword evidence="6 14" id="KW-0560">Oxidoreductase</keyword>
<protein>
    <recommendedName>
        <fullName evidence="9">Homogentisate 1,2-dioxygenase</fullName>
        <ecNumber evidence="9">1.13.11.5</ecNumber>
    </recommendedName>
</protein>
<evidence type="ECO:0000256" key="8">
    <source>
        <dbReference type="ARBA" id="ARBA00023232"/>
    </source>
</evidence>
<dbReference type="AlphaFoldDB" id="A0A0W0V9A7"/>
<name>A0A0W0V9A7_9GAMM</name>
<feature type="binding site" evidence="11">
    <location>
        <position position="354"/>
    </location>
    <ligand>
        <name>homogentisate</name>
        <dbReference type="ChEBI" id="CHEBI:16169"/>
    </ligand>
</feature>
<dbReference type="SUPFAM" id="SSF51182">
    <property type="entry name" value="RmlC-like cupins"/>
    <property type="match status" value="1"/>
</dbReference>
<dbReference type="InterPro" id="IPR046451">
    <property type="entry name" value="HgmA_C"/>
</dbReference>
<dbReference type="GO" id="GO:0005737">
    <property type="term" value="C:cytoplasm"/>
    <property type="evidence" value="ECO:0007669"/>
    <property type="project" value="TreeGrafter"/>
</dbReference>
<keyword evidence="4" id="KW-0828">Tyrosine catabolism</keyword>
<dbReference type="InterPro" id="IPR011051">
    <property type="entry name" value="RmlC_Cupin_sf"/>
</dbReference>
<dbReference type="InterPro" id="IPR005708">
    <property type="entry name" value="Homogentis_dOase"/>
</dbReference>
<dbReference type="FunFam" id="2.60.120.10:FF:000034">
    <property type="entry name" value="Homogentisate 1,2-dioxygenase"/>
    <property type="match status" value="1"/>
</dbReference>
<feature type="binding site" evidence="11">
    <location>
        <position position="324"/>
    </location>
    <ligand>
        <name>Fe cation</name>
        <dbReference type="ChEBI" id="CHEBI:24875"/>
    </ligand>
</feature>
<feature type="domain" description="Homogentisate 1,2-dioxygenase N-terminal" evidence="13">
    <location>
        <begin position="1"/>
        <end position="262"/>
    </location>
</feature>
<dbReference type="PANTHER" id="PTHR11056">
    <property type="entry name" value="HOMOGENTISATE 1,2-DIOXYGENASE"/>
    <property type="match status" value="1"/>
</dbReference>
<keyword evidence="5 14" id="KW-0223">Dioxygenase</keyword>
<keyword evidence="8" id="KW-0585">Phenylalanine catabolism</keyword>
<organism evidence="14 15">
    <name type="scientific">Legionella jordanis</name>
    <dbReference type="NCBI Taxonomy" id="456"/>
    <lineage>
        <taxon>Bacteria</taxon>
        <taxon>Pseudomonadati</taxon>
        <taxon>Pseudomonadota</taxon>
        <taxon>Gammaproteobacteria</taxon>
        <taxon>Legionellales</taxon>
        <taxon>Legionellaceae</taxon>
        <taxon>Legionella</taxon>
    </lineage>
</organism>
<dbReference type="Proteomes" id="UP000055035">
    <property type="component" value="Unassembled WGS sequence"/>
</dbReference>
<accession>A0A0W0V9A7</accession>
<dbReference type="RefSeq" id="WP_058470090.1">
    <property type="nucleotide sequence ID" value="NZ_CAAAIC010000004.1"/>
</dbReference>
<reference evidence="14 15" key="1">
    <citation type="submission" date="2015-11" db="EMBL/GenBank/DDBJ databases">
        <title>Genomic analysis of 38 Legionella species identifies large and diverse effector repertoires.</title>
        <authorList>
            <person name="Burstein D."/>
            <person name="Amaro F."/>
            <person name="Zusman T."/>
            <person name="Lifshitz Z."/>
            <person name="Cohen O."/>
            <person name="Gilbert J.A."/>
            <person name="Pupko T."/>
            <person name="Shuman H.A."/>
            <person name="Segal G."/>
        </authorList>
    </citation>
    <scope>NUCLEOTIDE SEQUENCE [LARGE SCALE GENOMIC DNA]</scope>
    <source>
        <strain evidence="14 15">BL-540</strain>
    </source>
</reference>
<evidence type="ECO:0000256" key="10">
    <source>
        <dbReference type="PIRSR" id="PIRSR605708-1"/>
    </source>
</evidence>
<keyword evidence="15" id="KW-1185">Reference proteome</keyword>
<evidence type="ECO:0000256" key="9">
    <source>
        <dbReference type="NCBIfam" id="TIGR01015"/>
    </source>
</evidence>
<comment type="caution">
    <text evidence="14">The sequence shown here is derived from an EMBL/GenBank/DDBJ whole genome shotgun (WGS) entry which is preliminary data.</text>
</comment>
<comment type="similarity">
    <text evidence="2">Belongs to the homogentisate dioxygenase family.</text>
</comment>
<dbReference type="Gene3D" id="2.60.120.10">
    <property type="entry name" value="Jelly Rolls"/>
    <property type="match status" value="1"/>
</dbReference>
<dbReference type="NCBIfam" id="TIGR01015">
    <property type="entry name" value="hmgA"/>
    <property type="match status" value="1"/>
</dbReference>
<evidence type="ECO:0000256" key="5">
    <source>
        <dbReference type="ARBA" id="ARBA00022964"/>
    </source>
</evidence>
<keyword evidence="3 11" id="KW-0479">Metal-binding</keyword>
<evidence type="ECO:0000313" key="15">
    <source>
        <dbReference type="Proteomes" id="UP000055035"/>
    </source>
</evidence>
<evidence type="ECO:0000259" key="13">
    <source>
        <dbReference type="Pfam" id="PF20510"/>
    </source>
</evidence>
<comment type="cofactor">
    <cofactor evidence="1 11">
        <name>Fe cation</name>
        <dbReference type="ChEBI" id="CHEBI:24875"/>
    </cofactor>
</comment>
<dbReference type="EMBL" id="LNYJ01000011">
    <property type="protein sequence ID" value="KTD16217.1"/>
    <property type="molecule type" value="Genomic_DNA"/>
</dbReference>
<feature type="binding site" evidence="11">
    <location>
        <position position="354"/>
    </location>
    <ligand>
        <name>Fe cation</name>
        <dbReference type="ChEBI" id="CHEBI:24875"/>
    </ligand>
</feature>
<dbReference type="CDD" id="cd07000">
    <property type="entry name" value="cupin_HGO_N"/>
    <property type="match status" value="1"/>
</dbReference>
<dbReference type="Pfam" id="PF20510">
    <property type="entry name" value="HgmA_N"/>
    <property type="match status" value="1"/>
</dbReference>
<feature type="domain" description="Homogentisate 1,2-dioxygenase C-terminal" evidence="12">
    <location>
        <begin position="264"/>
        <end position="414"/>
    </location>
</feature>
<dbReference type="OrthoDB" id="9811253at2"/>
<keyword evidence="7 11" id="KW-0408">Iron</keyword>
<feature type="binding site" evidence="11">
    <location>
        <position position="318"/>
    </location>
    <ligand>
        <name>Fe cation</name>
        <dbReference type="ChEBI" id="CHEBI:24875"/>
    </ligand>
</feature>
<dbReference type="InterPro" id="IPR014710">
    <property type="entry name" value="RmlC-like_jellyroll"/>
</dbReference>
<gene>
    <name evidence="14" type="primary">hmgA</name>
    <name evidence="14" type="ORF">Ljor_0523</name>
</gene>
<evidence type="ECO:0000256" key="7">
    <source>
        <dbReference type="ARBA" id="ARBA00023004"/>
    </source>
</evidence>
<dbReference type="STRING" id="456.Ljor_0523"/>
<evidence type="ECO:0000256" key="3">
    <source>
        <dbReference type="ARBA" id="ARBA00022723"/>
    </source>
</evidence>
<dbReference type="PATRIC" id="fig|456.5.peg.553"/>
<dbReference type="EC" id="1.13.11.5" evidence="9"/>
<evidence type="ECO:0000256" key="4">
    <source>
        <dbReference type="ARBA" id="ARBA00022878"/>
    </source>
</evidence>
<dbReference type="Pfam" id="PF04209">
    <property type="entry name" value="HgmA_C"/>
    <property type="match status" value="1"/>
</dbReference>
<evidence type="ECO:0000313" key="14">
    <source>
        <dbReference type="EMBL" id="KTD16217.1"/>
    </source>
</evidence>
<feature type="active site" description="Proton acceptor" evidence="10">
    <location>
        <position position="275"/>
    </location>
</feature>
<evidence type="ECO:0000256" key="11">
    <source>
        <dbReference type="PIRSR" id="PIRSR605708-2"/>
    </source>
</evidence>
<dbReference type="GO" id="GO:0046872">
    <property type="term" value="F:metal ion binding"/>
    <property type="evidence" value="ECO:0007669"/>
    <property type="project" value="UniProtKB-KW"/>
</dbReference>
<sequence length="423" mass="48019">MYLAGFGNYHETEALPGALPKDQNSPQQCAYGLYAEQLSGTAFTRPRHVNLRSWLYRSLPSVVHQDYVAYKKPLLINYAKNQAPNPLRWHPLNLVQDEKQDFIDGLFHMAGHKTANAFLYYCNQSMESRYFSNSDGELLFVPYSGGILIQSEFGKMEIHPGQIAVIPRGVFFKINVLSSSAAGYLCENMAAPLALPQLGPIGANGLANPRHFLYPRASFENIQDEVQLICKYQHQLWAAKSNHSPLNVIAWHGNYAPYCYDLSLFNTINTVSFDHPDPSIFTVLTSESNTPGVANLDFVIFPPRWMVAEHTFRPPYFHRNIMSEFMGLIRGEYDAKKTGFLPGGISIHNCMTAHGPDNDSYHAVIEEELKPMRYENTLAFMFETKKPWLVSEQAFNHNARDTNYSACWQQLPLNFKEPVAHLN</sequence>
<dbReference type="GO" id="GO:0006559">
    <property type="term" value="P:L-phenylalanine catabolic process"/>
    <property type="evidence" value="ECO:0007669"/>
    <property type="project" value="UniProtKB-UniRule"/>
</dbReference>
<feature type="binding site" evidence="11">
    <location>
        <position position="333"/>
    </location>
    <ligand>
        <name>homogentisate</name>
        <dbReference type="ChEBI" id="CHEBI:16169"/>
    </ligand>
</feature>
<dbReference type="PANTHER" id="PTHR11056:SF0">
    <property type="entry name" value="HOMOGENTISATE 1,2-DIOXYGENASE"/>
    <property type="match status" value="1"/>
</dbReference>
<evidence type="ECO:0000256" key="2">
    <source>
        <dbReference type="ARBA" id="ARBA00007757"/>
    </source>
</evidence>
<evidence type="ECO:0000256" key="1">
    <source>
        <dbReference type="ARBA" id="ARBA00001962"/>
    </source>
</evidence>
<evidence type="ECO:0000259" key="12">
    <source>
        <dbReference type="Pfam" id="PF04209"/>
    </source>
</evidence>
<dbReference type="InterPro" id="IPR046452">
    <property type="entry name" value="HgmA_N"/>
</dbReference>
<proteinExistence type="inferred from homology"/>
<dbReference type="GO" id="GO:0004411">
    <property type="term" value="F:homogentisate 1,2-dioxygenase activity"/>
    <property type="evidence" value="ECO:0007669"/>
    <property type="project" value="UniProtKB-UniRule"/>
</dbReference>